<sequence length="745" mass="88099">MCKKIVIAIISDLRNQDDFQDILSRFEEKNYTIHLFNDEKNELSIPILPSLVQYVLEQEKEIATRVVLLSNIWECVFAWYRCYNGLVNDFVYFIDQEAPLSSVREMEHGQFYRQLYMFNSIENEQLSGKIYLTMTSANYRAMAPYLLCNNRYIYFRDFENFEYHSSSSKAFVCKTYQYQFEEFTFESSLHPQPANYETVRFSAQFQESKLEINERFFQLLDANHEFAAYFCLFIYRMDGVDINTKTKVIHQLFDHICTMNAEVKEKVYRQITECLETNSDFGERVYFMSLLVKLHLDSNLLEKMMNVLLKDEEYLPYHYAFLINLLFYKSKDHIRTYDNFIVDMIKELNRLTEYYRDRLMLPGSVSRKPKRIAILVGQLLERLHSPTLLTLNYATHLRQYCPEYEIKIFVEDFFLFSNEEYIFPHMYYSFQSKLCESVHQEFLNGFGVDIYYSDPAKDRTNRLREDIEAIIDFEPEVLLVIGNGVTLPGNILYNYYPIIHLSLGDITQSEHADLYLGGADTEKTQTEYRRYGINKERLYCRHSVGTVFPVSYGHKERKDYGLEEQDFVMVTVGNRLNTELGQDFIDMLTGYLYEQAQAKWVICGQTELPLIHDDHQELLDQKKIIFIEYEDDLPALYRISDVYVDPLRQGGGYSGAMAMNEGIPVLTMQGSHVALFVGKEDSFSDLEAYKNELQRLQKDKTYYASRGQLMKERLHKEFSFEKTVKELRDFFAKAEEQFLKRKGEA</sequence>
<evidence type="ECO:0000313" key="4">
    <source>
        <dbReference type="Proteomes" id="UP000593802"/>
    </source>
</evidence>
<organism evidence="3 4">
    <name type="scientific">Effusibacillus dendaii</name>
    <dbReference type="NCBI Taxonomy" id="2743772"/>
    <lineage>
        <taxon>Bacteria</taxon>
        <taxon>Bacillati</taxon>
        <taxon>Bacillota</taxon>
        <taxon>Bacilli</taxon>
        <taxon>Bacillales</taxon>
        <taxon>Alicyclobacillaceae</taxon>
        <taxon>Effusibacillus</taxon>
    </lineage>
</organism>
<gene>
    <name evidence="3" type="ORF">skT53_28140</name>
</gene>
<dbReference type="KEGG" id="eff:skT53_28140"/>
<dbReference type="Proteomes" id="UP000593802">
    <property type="component" value="Chromosome"/>
</dbReference>
<reference evidence="3 4" key="1">
    <citation type="submission" date="2020-08" db="EMBL/GenBank/DDBJ databases">
        <title>Complete Genome Sequence of Effusibacillus dendaii Strain skT53, Isolated from Farmland soil.</title>
        <authorList>
            <person name="Konishi T."/>
            <person name="Kawasaki H."/>
        </authorList>
    </citation>
    <scope>NUCLEOTIDE SEQUENCE [LARGE SCALE GENOMIC DNA]</scope>
    <source>
        <strain evidence="4">skT53</strain>
    </source>
</reference>
<evidence type="ECO:0000313" key="3">
    <source>
        <dbReference type="EMBL" id="BCJ87829.1"/>
    </source>
</evidence>
<feature type="coiled-coil region" evidence="1">
    <location>
        <begin position="679"/>
        <end position="706"/>
    </location>
</feature>
<evidence type="ECO:0000256" key="1">
    <source>
        <dbReference type="SAM" id="Coils"/>
    </source>
</evidence>
<dbReference type="EMBL" id="AP023366">
    <property type="protein sequence ID" value="BCJ87829.1"/>
    <property type="molecule type" value="Genomic_DNA"/>
</dbReference>
<evidence type="ECO:0000259" key="2">
    <source>
        <dbReference type="Pfam" id="PF00534"/>
    </source>
</evidence>
<dbReference type="Gene3D" id="3.40.50.2000">
    <property type="entry name" value="Glycogen Phosphorylase B"/>
    <property type="match status" value="1"/>
</dbReference>
<protein>
    <recommendedName>
        <fullName evidence="2">Glycosyl transferase family 1 domain-containing protein</fullName>
    </recommendedName>
</protein>
<dbReference type="RefSeq" id="WP_200758243.1">
    <property type="nucleotide sequence ID" value="NZ_AP023366.1"/>
</dbReference>
<keyword evidence="4" id="KW-1185">Reference proteome</keyword>
<name>A0A7I8DFV8_9BACL</name>
<accession>A0A7I8DFV8</accession>
<keyword evidence="1" id="KW-0175">Coiled coil</keyword>
<dbReference type="AlphaFoldDB" id="A0A7I8DFV8"/>
<feature type="domain" description="Glycosyl transferase family 1" evidence="2">
    <location>
        <begin position="555"/>
        <end position="672"/>
    </location>
</feature>
<proteinExistence type="predicted"/>
<dbReference type="SUPFAM" id="SSF53756">
    <property type="entry name" value="UDP-Glycosyltransferase/glycogen phosphorylase"/>
    <property type="match status" value="1"/>
</dbReference>
<dbReference type="GO" id="GO:0016757">
    <property type="term" value="F:glycosyltransferase activity"/>
    <property type="evidence" value="ECO:0007669"/>
    <property type="project" value="InterPro"/>
</dbReference>
<dbReference type="InterPro" id="IPR001296">
    <property type="entry name" value="Glyco_trans_1"/>
</dbReference>
<dbReference type="Pfam" id="PF00534">
    <property type="entry name" value="Glycos_transf_1"/>
    <property type="match status" value="1"/>
</dbReference>